<gene>
    <name evidence="16" type="ORF">CROS1456_LOCUS7540</name>
    <name evidence="17" type="ORF">CROS1456_LOCUS7542</name>
</gene>
<keyword evidence="6" id="KW-0519">Myristate</keyword>
<feature type="domain" description="AAA+ ATPase" evidence="15">
    <location>
        <begin position="54"/>
        <end position="202"/>
    </location>
</feature>
<evidence type="ECO:0000256" key="8">
    <source>
        <dbReference type="ARBA" id="ARBA00022824"/>
    </source>
</evidence>
<evidence type="ECO:0000256" key="13">
    <source>
        <dbReference type="ARBA" id="ARBA00023170"/>
    </source>
</evidence>
<dbReference type="GO" id="GO:0005789">
    <property type="term" value="C:endoplasmic reticulum membrane"/>
    <property type="evidence" value="ECO:0007669"/>
    <property type="project" value="UniProtKB-SubCell"/>
</dbReference>
<evidence type="ECO:0000259" key="15">
    <source>
        <dbReference type="SMART" id="SM00382"/>
    </source>
</evidence>
<keyword evidence="11" id="KW-0342">GTP-binding</keyword>
<keyword evidence="7" id="KW-0547">Nucleotide-binding</keyword>
<comment type="similarity">
    <text evidence="3">Belongs to the small GTPase superfamily. Arf family.</text>
</comment>
<keyword evidence="9" id="KW-0813">Transport</keyword>
<evidence type="ECO:0000256" key="4">
    <source>
        <dbReference type="ARBA" id="ARBA00020256"/>
    </source>
</evidence>
<keyword evidence="6" id="KW-0449">Lipoprotein</keyword>
<keyword evidence="8" id="KW-0256">Endoplasmic reticulum</keyword>
<keyword evidence="10 14" id="KW-1133">Transmembrane helix</keyword>
<dbReference type="SUPFAM" id="SSF52540">
    <property type="entry name" value="P-loop containing nucleoside triphosphate hydrolases"/>
    <property type="match status" value="1"/>
</dbReference>
<feature type="transmembrane region" description="Helical" evidence="14">
    <location>
        <begin position="30"/>
        <end position="49"/>
    </location>
</feature>
<keyword evidence="5 14" id="KW-0812">Transmembrane</keyword>
<dbReference type="GO" id="GO:0006886">
    <property type="term" value="P:intracellular protein transport"/>
    <property type="evidence" value="ECO:0007669"/>
    <property type="project" value="TreeGrafter"/>
</dbReference>
<dbReference type="AlphaFoldDB" id="A0A7S3FTX5"/>
<evidence type="ECO:0000256" key="9">
    <source>
        <dbReference type="ARBA" id="ARBA00022892"/>
    </source>
</evidence>
<evidence type="ECO:0000256" key="2">
    <source>
        <dbReference type="ARBA" id="ARBA00005619"/>
    </source>
</evidence>
<comment type="similarity">
    <text evidence="2">Belongs to the SRP receptor beta subunit family.</text>
</comment>
<evidence type="ECO:0000256" key="3">
    <source>
        <dbReference type="ARBA" id="ARBA00010290"/>
    </source>
</evidence>
<dbReference type="GO" id="GO:0003924">
    <property type="term" value="F:GTPase activity"/>
    <property type="evidence" value="ECO:0007669"/>
    <property type="project" value="TreeGrafter"/>
</dbReference>
<dbReference type="GO" id="GO:0034067">
    <property type="term" value="P:protein localization to Golgi apparatus"/>
    <property type="evidence" value="ECO:0007669"/>
    <property type="project" value="TreeGrafter"/>
</dbReference>
<dbReference type="PANTHER" id="PTHR45909">
    <property type="entry name" value="ADP-RIBOSYLATION FACTOR-RELATED PROTEIN 1"/>
    <property type="match status" value="1"/>
</dbReference>
<dbReference type="GO" id="GO:0005794">
    <property type="term" value="C:Golgi apparatus"/>
    <property type="evidence" value="ECO:0007669"/>
    <property type="project" value="TreeGrafter"/>
</dbReference>
<dbReference type="InterPro" id="IPR027417">
    <property type="entry name" value="P-loop_NTPase"/>
</dbReference>
<reference evidence="16" key="1">
    <citation type="submission" date="2021-01" db="EMBL/GenBank/DDBJ databases">
        <authorList>
            <person name="Corre E."/>
            <person name="Pelletier E."/>
            <person name="Niang G."/>
            <person name="Scheremetjew M."/>
            <person name="Finn R."/>
            <person name="Kale V."/>
            <person name="Holt S."/>
            <person name="Cochrane G."/>
            <person name="Meng A."/>
            <person name="Brown T."/>
            <person name="Cohen L."/>
        </authorList>
    </citation>
    <scope>NUCLEOTIDE SEQUENCE</scope>
    <source>
        <strain evidence="16">RCC1871</strain>
    </source>
</reference>
<evidence type="ECO:0000256" key="6">
    <source>
        <dbReference type="ARBA" id="ARBA00022707"/>
    </source>
</evidence>
<dbReference type="InterPro" id="IPR003593">
    <property type="entry name" value="AAA+_ATPase"/>
</dbReference>
<evidence type="ECO:0000256" key="1">
    <source>
        <dbReference type="ARBA" id="ARBA00004389"/>
    </source>
</evidence>
<evidence type="ECO:0000256" key="5">
    <source>
        <dbReference type="ARBA" id="ARBA00022692"/>
    </source>
</evidence>
<dbReference type="EMBL" id="HBHZ01009822">
    <property type="protein sequence ID" value="CAE0194451.1"/>
    <property type="molecule type" value="Transcribed_RNA"/>
</dbReference>
<dbReference type="PANTHER" id="PTHR45909:SF1">
    <property type="entry name" value="ADP-RIBOSYLATION FACTOR-RELATED PROTEIN 1"/>
    <property type="match status" value="1"/>
</dbReference>
<comment type="subcellular location">
    <subcellularLocation>
        <location evidence="1">Endoplasmic reticulum membrane</location>
        <topology evidence="1">Single-pass membrane protein</topology>
    </subcellularLocation>
</comment>
<dbReference type="SMART" id="SM00382">
    <property type="entry name" value="AAA"/>
    <property type="match status" value="1"/>
</dbReference>
<dbReference type="InterPro" id="IPR024156">
    <property type="entry name" value="Small_GTPase_ARF"/>
</dbReference>
<dbReference type="Gene3D" id="3.40.50.300">
    <property type="entry name" value="P-loop containing nucleotide triphosphate hydrolases"/>
    <property type="match status" value="1"/>
</dbReference>
<evidence type="ECO:0000256" key="11">
    <source>
        <dbReference type="ARBA" id="ARBA00023134"/>
    </source>
</evidence>
<dbReference type="Pfam" id="PF09439">
    <property type="entry name" value="SRPRB"/>
    <property type="match status" value="1"/>
</dbReference>
<accession>A0A7S3FTX5</accession>
<evidence type="ECO:0000256" key="12">
    <source>
        <dbReference type="ARBA" id="ARBA00023136"/>
    </source>
</evidence>
<name>A0A7S3FTX5_9CHLO</name>
<organism evidence="16">
    <name type="scientific">Chloropicon roscoffensis</name>
    <dbReference type="NCBI Taxonomy" id="1461544"/>
    <lineage>
        <taxon>Eukaryota</taxon>
        <taxon>Viridiplantae</taxon>
        <taxon>Chlorophyta</taxon>
        <taxon>Chloropicophyceae</taxon>
        <taxon>Chloropicales</taxon>
        <taxon>Chloropicaceae</taxon>
        <taxon>Chloropicon</taxon>
    </lineage>
</organism>
<sequence length="258" mass="27740">MEGEAATTTTITETVVTITETTREVSLGKVALVLTLVLLLAYLATRHVLGIGNRRRITLLVGPAGSGKTTLFRQLQNGKPPALTVTSVRANECECGVSGDRPATDVVKVADYPGHVKLRSGCGAYLDRAKRIVFVTDALVYNQSDRVREAASFLFEVLKHPSVLRDRVPVLIACNKSERMNAFSPEFVKKRLEKEIEVLLSTQGDLSDTVGGAEGNANIASTKEGQAFKVSDCYSKVTAAAVSASKGTIKPIRQFITS</sequence>
<evidence type="ECO:0000256" key="10">
    <source>
        <dbReference type="ARBA" id="ARBA00022989"/>
    </source>
</evidence>
<dbReference type="EMBL" id="HBHZ01009820">
    <property type="protein sequence ID" value="CAE0194449.1"/>
    <property type="molecule type" value="Transcribed_RNA"/>
</dbReference>
<keyword evidence="12 14" id="KW-0472">Membrane</keyword>
<evidence type="ECO:0000313" key="16">
    <source>
        <dbReference type="EMBL" id="CAE0194449.1"/>
    </source>
</evidence>
<keyword evidence="9" id="KW-0931">ER-Golgi transport</keyword>
<keyword evidence="13" id="KW-0675">Receptor</keyword>
<protein>
    <recommendedName>
        <fullName evidence="4">Signal recognition particle receptor subunit beta</fullName>
    </recommendedName>
</protein>
<dbReference type="InterPro" id="IPR019009">
    <property type="entry name" value="SRP_receptor_beta_su"/>
</dbReference>
<evidence type="ECO:0000256" key="7">
    <source>
        <dbReference type="ARBA" id="ARBA00022741"/>
    </source>
</evidence>
<dbReference type="GO" id="GO:0043001">
    <property type="term" value="P:Golgi to plasma membrane protein transport"/>
    <property type="evidence" value="ECO:0007669"/>
    <property type="project" value="TreeGrafter"/>
</dbReference>
<evidence type="ECO:0000313" key="17">
    <source>
        <dbReference type="EMBL" id="CAE0194451.1"/>
    </source>
</evidence>
<proteinExistence type="inferred from homology"/>
<dbReference type="GO" id="GO:0005525">
    <property type="term" value="F:GTP binding"/>
    <property type="evidence" value="ECO:0007669"/>
    <property type="project" value="UniProtKB-KW"/>
</dbReference>
<evidence type="ECO:0000256" key="14">
    <source>
        <dbReference type="SAM" id="Phobius"/>
    </source>
</evidence>